<feature type="domain" description="CBS" evidence="3">
    <location>
        <begin position="175"/>
        <end position="232"/>
    </location>
</feature>
<dbReference type="PANTHER" id="PTHR48108:SF26">
    <property type="entry name" value="CBS DOMAIN-CONTAINING PROTEIN DDB_G0289609"/>
    <property type="match status" value="1"/>
</dbReference>
<dbReference type="InterPro" id="IPR018490">
    <property type="entry name" value="cNMP-bd_dom_sf"/>
</dbReference>
<reference evidence="4" key="1">
    <citation type="submission" date="2019-02" db="EMBL/GenBank/DDBJ databases">
        <authorList>
            <person name="Li S.-H."/>
        </authorList>
    </citation>
    <scope>NUCLEOTIDE SEQUENCE</scope>
    <source>
        <strain evidence="4">IMCC8485</strain>
    </source>
</reference>
<evidence type="ECO:0000256" key="1">
    <source>
        <dbReference type="ARBA" id="ARBA00022737"/>
    </source>
</evidence>
<dbReference type="RefSeq" id="WP_279253316.1">
    <property type="nucleotide sequence ID" value="NZ_SHNP01000004.1"/>
</dbReference>
<dbReference type="InterPro" id="IPR014710">
    <property type="entry name" value="RmlC-like_jellyroll"/>
</dbReference>
<keyword evidence="5" id="KW-1185">Reference proteome</keyword>
<proteinExistence type="predicted"/>
<evidence type="ECO:0000313" key="4">
    <source>
        <dbReference type="EMBL" id="MCX2974570.1"/>
    </source>
</evidence>
<dbReference type="PANTHER" id="PTHR48108">
    <property type="entry name" value="CBS DOMAIN-CONTAINING PROTEIN CBSX2, CHLOROPLASTIC"/>
    <property type="match status" value="1"/>
</dbReference>
<dbReference type="InterPro" id="IPR018821">
    <property type="entry name" value="DUF294_put_nucleoTrafse_sb-bd"/>
</dbReference>
<protein>
    <submittedName>
        <fullName evidence="4">Cyclic nucleotide-binding/CBS domain-containing protein</fullName>
    </submittedName>
</protein>
<feature type="domain" description="CBS" evidence="3">
    <location>
        <begin position="239"/>
        <end position="295"/>
    </location>
</feature>
<dbReference type="Gene3D" id="2.60.120.10">
    <property type="entry name" value="Jelly Rolls"/>
    <property type="match status" value="1"/>
</dbReference>
<dbReference type="CDD" id="cd05401">
    <property type="entry name" value="NT_GlnE_GlnD_like"/>
    <property type="match status" value="1"/>
</dbReference>
<dbReference type="InterPro" id="IPR051462">
    <property type="entry name" value="CBS_domain-containing"/>
</dbReference>
<accession>A0ABT3SY73</accession>
<keyword evidence="1" id="KW-0677">Repeat</keyword>
<sequence>MSDKISTQHAYDREHANHIDALGTPELVTVAEFIRQTLPFNELPASILYPCVAKILVQYHCRGESFSADTPDKGLRIIRSGAVELRNSDNKLLDRLGEGESFHIIGLNAERGAVIATVIEDALVYFVPDDVYRGLRKNDRSFDRYFSGQRNRRLRRAARYQPEPNTMMQQVNTLMSTNLLMMEPSATVQGTAQAMAKRRVSSAFVVKNTDLLGIVTDRDLRVRAVAKALAPETPVSQVMTANPEWVEGQETVFAATLLMTQGRFHHLPVKINGETAGIVTTSDLVLSKQDDPVYLVQHISRQADVNSIKQLVSGMSKLMIQWVNSGMRAQQVSQILTAVSDAITIRLIQLAEEQFGPAPVPWCWAGFGSQARSEQLLGADQDNGLVISDAVTADQLPWFEKLARFVCDALSECGYVHCPGGIMAMTDEWCQPLVTWQDTVRRWTRSPTQDAVMRVSIFFDVRCIYGDCSLADRLQETMLEQASQNSIFLAALCANALEARPPLGIFRRFVVDRDGEHRKELDLKKRGVLPLTEIVRLHALAHKISAVNTDERLKALAAEKHLTITNSRNLADALHFIQHLRITHQCEQVMRGESVSNFLNPRDLPKMAREQLRDAFTIIDEAQSAIRQTYRAGMA</sequence>
<comment type="caution">
    <text evidence="4">The sequence shown here is derived from an EMBL/GenBank/DDBJ whole genome shotgun (WGS) entry which is preliminary data.</text>
</comment>
<dbReference type="InterPro" id="IPR000644">
    <property type="entry name" value="CBS_dom"/>
</dbReference>
<dbReference type="SUPFAM" id="SSF51206">
    <property type="entry name" value="cAMP-binding domain-like"/>
    <property type="match status" value="1"/>
</dbReference>
<dbReference type="Gene3D" id="3.10.580.10">
    <property type="entry name" value="CBS-domain"/>
    <property type="match status" value="1"/>
</dbReference>
<dbReference type="PROSITE" id="PS51371">
    <property type="entry name" value="CBS"/>
    <property type="match status" value="2"/>
</dbReference>
<dbReference type="InterPro" id="IPR046342">
    <property type="entry name" value="CBS_dom_sf"/>
</dbReference>
<evidence type="ECO:0000313" key="5">
    <source>
        <dbReference type="Proteomes" id="UP001143307"/>
    </source>
</evidence>
<dbReference type="SMART" id="SM00116">
    <property type="entry name" value="CBS"/>
    <property type="match status" value="2"/>
</dbReference>
<dbReference type="SUPFAM" id="SSF54631">
    <property type="entry name" value="CBS-domain pair"/>
    <property type="match status" value="1"/>
</dbReference>
<evidence type="ECO:0000259" key="3">
    <source>
        <dbReference type="PROSITE" id="PS51371"/>
    </source>
</evidence>
<dbReference type="Pfam" id="PF00571">
    <property type="entry name" value="CBS"/>
    <property type="match status" value="2"/>
</dbReference>
<dbReference type="Pfam" id="PF10335">
    <property type="entry name" value="DUF294_C"/>
    <property type="match status" value="1"/>
</dbReference>
<dbReference type="EMBL" id="SHNP01000004">
    <property type="protein sequence ID" value="MCX2974570.1"/>
    <property type="molecule type" value="Genomic_DNA"/>
</dbReference>
<dbReference type="Proteomes" id="UP001143307">
    <property type="component" value="Unassembled WGS sequence"/>
</dbReference>
<dbReference type="InterPro" id="IPR005105">
    <property type="entry name" value="GlnD_Uridyltrans_N"/>
</dbReference>
<name>A0ABT3SY73_9GAMM</name>
<dbReference type="CDD" id="cd04587">
    <property type="entry name" value="CBS_pair_CAP-ED_NT_Pol-beta-like_DUF294_assoc"/>
    <property type="match status" value="1"/>
</dbReference>
<dbReference type="Pfam" id="PF03445">
    <property type="entry name" value="DUF294"/>
    <property type="match status" value="1"/>
</dbReference>
<keyword evidence="2" id="KW-0129">CBS domain</keyword>
<evidence type="ECO:0000256" key="2">
    <source>
        <dbReference type="PROSITE-ProRule" id="PRU00703"/>
    </source>
</evidence>
<organism evidence="4 5">
    <name type="scientific">Candidatus Seongchinamella marina</name>
    <dbReference type="NCBI Taxonomy" id="2518990"/>
    <lineage>
        <taxon>Bacteria</taxon>
        <taxon>Pseudomonadati</taxon>
        <taxon>Pseudomonadota</taxon>
        <taxon>Gammaproteobacteria</taxon>
        <taxon>Cellvibrionales</taxon>
        <taxon>Halieaceae</taxon>
        <taxon>Seongchinamella</taxon>
    </lineage>
</organism>
<gene>
    <name evidence="4" type="ORF">EYC87_13330</name>
</gene>